<dbReference type="InterPro" id="IPR025380">
    <property type="entry name" value="DUF4369"/>
</dbReference>
<evidence type="ECO:0000313" key="4">
    <source>
        <dbReference type="Proteomes" id="UP000825483"/>
    </source>
</evidence>
<evidence type="ECO:0000256" key="1">
    <source>
        <dbReference type="SAM" id="MobiDB-lite"/>
    </source>
</evidence>
<evidence type="ECO:0000313" key="3">
    <source>
        <dbReference type="EMBL" id="GJG58390.1"/>
    </source>
</evidence>
<dbReference type="AlphaFoldDB" id="A0A9R1C9A7"/>
<gene>
    <name evidence="3" type="ORF">PRLR5076_12410</name>
</gene>
<evidence type="ECO:0000259" key="2">
    <source>
        <dbReference type="Pfam" id="PF14289"/>
    </source>
</evidence>
<dbReference type="Pfam" id="PF14289">
    <property type="entry name" value="DUF4369"/>
    <property type="match status" value="1"/>
</dbReference>
<proteinExistence type="predicted"/>
<feature type="domain" description="DUF4369" evidence="2">
    <location>
        <begin position="2"/>
        <end position="84"/>
    </location>
</feature>
<reference evidence="3" key="1">
    <citation type="journal article" date="2022" name="Int. J. Syst. Evol. Microbiol.">
        <title>Prevotella lacticifex sp. nov., isolated from the rumen of cows.</title>
        <authorList>
            <person name="Shinkai T."/>
            <person name="Ikeyama N."/>
            <person name="Kumagai M."/>
            <person name="Ohmori H."/>
            <person name="Sakamoto M."/>
            <person name="Ohkuma M."/>
            <person name="Mitsumori M."/>
        </authorList>
    </citation>
    <scope>NUCLEOTIDE SEQUENCE</scope>
    <source>
        <strain evidence="3">R5076</strain>
    </source>
</reference>
<feature type="compositionally biased region" description="Polar residues" evidence="1">
    <location>
        <begin position="224"/>
        <end position="233"/>
    </location>
</feature>
<accession>A0A9R1C9A7</accession>
<sequence>MDGQKLYLQVLDDDNWKNTDSCDVVHGEFAFAGRIDSAKWARIYLNDDAPTGIPLILEDGDIAVKINDTPSTTTCTGTPLNNKLNEFLRSYYQIENDREALTSRHSQYIMNGLSEDEANRRVAGAYNRLDERIDDLVMKYVTENFDNVLGPGLFIMVAQSLYPQPVLTPWVEDVMSKATSKFKSNHYVKEYMDAAQQLQNASDGMGQPQGAPQSGTVPPPPTPNQMAGDSTAQ</sequence>
<dbReference type="EMBL" id="BPUB01000001">
    <property type="protein sequence ID" value="GJG58390.1"/>
    <property type="molecule type" value="Genomic_DNA"/>
</dbReference>
<keyword evidence="4" id="KW-1185">Reference proteome</keyword>
<name>A0A9R1C9A7_9BACT</name>
<organism evidence="3 4">
    <name type="scientific">Prevotella lacticifex</name>
    <dbReference type="NCBI Taxonomy" id="2854755"/>
    <lineage>
        <taxon>Bacteria</taxon>
        <taxon>Pseudomonadati</taxon>
        <taxon>Bacteroidota</taxon>
        <taxon>Bacteroidia</taxon>
        <taxon>Bacteroidales</taxon>
        <taxon>Prevotellaceae</taxon>
        <taxon>Prevotella</taxon>
    </lineage>
</organism>
<feature type="region of interest" description="Disordered" evidence="1">
    <location>
        <begin position="197"/>
        <end position="233"/>
    </location>
</feature>
<protein>
    <recommendedName>
        <fullName evidence="2">DUF4369 domain-containing protein</fullName>
    </recommendedName>
</protein>
<comment type="caution">
    <text evidence="3">The sequence shown here is derived from an EMBL/GenBank/DDBJ whole genome shotgun (WGS) entry which is preliminary data.</text>
</comment>
<dbReference type="Proteomes" id="UP000825483">
    <property type="component" value="Unassembled WGS sequence"/>
</dbReference>